<organism evidence="1">
    <name type="scientific">Arundo donax</name>
    <name type="common">Giant reed</name>
    <name type="synonym">Donax arundinaceus</name>
    <dbReference type="NCBI Taxonomy" id="35708"/>
    <lineage>
        <taxon>Eukaryota</taxon>
        <taxon>Viridiplantae</taxon>
        <taxon>Streptophyta</taxon>
        <taxon>Embryophyta</taxon>
        <taxon>Tracheophyta</taxon>
        <taxon>Spermatophyta</taxon>
        <taxon>Magnoliopsida</taxon>
        <taxon>Liliopsida</taxon>
        <taxon>Poales</taxon>
        <taxon>Poaceae</taxon>
        <taxon>PACMAD clade</taxon>
        <taxon>Arundinoideae</taxon>
        <taxon>Arundineae</taxon>
        <taxon>Arundo</taxon>
    </lineage>
</organism>
<proteinExistence type="predicted"/>
<dbReference type="AlphaFoldDB" id="A0A0A8XSS3"/>
<protein>
    <submittedName>
        <fullName evidence="1">Uncharacterized protein</fullName>
    </submittedName>
</protein>
<dbReference type="EMBL" id="GBRH01280979">
    <property type="protein sequence ID" value="JAD16916.1"/>
    <property type="molecule type" value="Transcribed_RNA"/>
</dbReference>
<evidence type="ECO:0000313" key="1">
    <source>
        <dbReference type="EMBL" id="JAD16916.1"/>
    </source>
</evidence>
<reference evidence="1" key="1">
    <citation type="submission" date="2014-09" db="EMBL/GenBank/DDBJ databases">
        <authorList>
            <person name="Magalhaes I.L.F."/>
            <person name="Oliveira U."/>
            <person name="Santos F.R."/>
            <person name="Vidigal T.H.D.A."/>
            <person name="Brescovit A.D."/>
            <person name="Santos A.J."/>
        </authorList>
    </citation>
    <scope>NUCLEOTIDE SEQUENCE</scope>
    <source>
        <tissue evidence="1">Shoot tissue taken approximately 20 cm above the soil surface</tissue>
    </source>
</reference>
<name>A0A0A8XSS3_ARUDO</name>
<sequence>MQLPTAFCGAIRTNMSSSLSTSLALLQN</sequence>
<reference evidence="1" key="2">
    <citation type="journal article" date="2015" name="Data Brief">
        <title>Shoot transcriptome of the giant reed, Arundo donax.</title>
        <authorList>
            <person name="Barrero R.A."/>
            <person name="Guerrero F.D."/>
            <person name="Moolhuijzen P."/>
            <person name="Goolsby J.A."/>
            <person name="Tidwell J."/>
            <person name="Bellgard S.E."/>
            <person name="Bellgard M.I."/>
        </authorList>
    </citation>
    <scope>NUCLEOTIDE SEQUENCE</scope>
    <source>
        <tissue evidence="1">Shoot tissue taken approximately 20 cm above the soil surface</tissue>
    </source>
</reference>
<accession>A0A0A8XSS3</accession>